<organism evidence="1 2">
    <name type="scientific">Vigna unguiculata</name>
    <name type="common">Cowpea</name>
    <dbReference type="NCBI Taxonomy" id="3917"/>
    <lineage>
        <taxon>Eukaryota</taxon>
        <taxon>Viridiplantae</taxon>
        <taxon>Streptophyta</taxon>
        <taxon>Embryophyta</taxon>
        <taxon>Tracheophyta</taxon>
        <taxon>Spermatophyta</taxon>
        <taxon>Magnoliopsida</taxon>
        <taxon>eudicotyledons</taxon>
        <taxon>Gunneridae</taxon>
        <taxon>Pentapetalae</taxon>
        <taxon>rosids</taxon>
        <taxon>fabids</taxon>
        <taxon>Fabales</taxon>
        <taxon>Fabaceae</taxon>
        <taxon>Papilionoideae</taxon>
        <taxon>50 kb inversion clade</taxon>
        <taxon>NPAAA clade</taxon>
        <taxon>indigoferoid/millettioid clade</taxon>
        <taxon>Phaseoleae</taxon>
        <taxon>Vigna</taxon>
    </lineage>
</organism>
<evidence type="ECO:0000313" key="2">
    <source>
        <dbReference type="Proteomes" id="UP000501690"/>
    </source>
</evidence>
<dbReference type="EMBL" id="CP039351">
    <property type="protein sequence ID" value="QCE00029.1"/>
    <property type="molecule type" value="Genomic_DNA"/>
</dbReference>
<proteinExistence type="predicted"/>
<reference evidence="1 2" key="1">
    <citation type="submission" date="2019-04" db="EMBL/GenBank/DDBJ databases">
        <title>An improved genome assembly and genetic linkage map for asparagus bean, Vigna unguiculata ssp. sesquipedialis.</title>
        <authorList>
            <person name="Xia Q."/>
            <person name="Zhang R."/>
            <person name="Dong Y."/>
        </authorList>
    </citation>
    <scope>NUCLEOTIDE SEQUENCE [LARGE SCALE GENOMIC DNA]</scope>
    <source>
        <tissue evidence="1">Leaf</tissue>
    </source>
</reference>
<name>A0A4D6MIJ4_VIGUN</name>
<protein>
    <submittedName>
        <fullName evidence="1">Uncharacterized protein</fullName>
    </submittedName>
</protein>
<evidence type="ECO:0000313" key="1">
    <source>
        <dbReference type="EMBL" id="QCE00029.1"/>
    </source>
</evidence>
<keyword evidence="2" id="KW-1185">Reference proteome</keyword>
<dbReference type="Proteomes" id="UP000501690">
    <property type="component" value="Linkage Group LG7"/>
</dbReference>
<dbReference type="AlphaFoldDB" id="A0A4D6MIJ4"/>
<gene>
    <name evidence="1" type="ORF">DEO72_LG7g1315</name>
</gene>
<accession>A0A4D6MIJ4</accession>
<sequence length="76" mass="8111">MNQWCFPGAVRDLPHPTTIIAVAEAVDIQSYSGGNDGGSGCGCSGNSARRGGFFFLSTKKKITRGRRRSVPILNPK</sequence>